<accession>A0A075FRH3</accession>
<evidence type="ECO:0000313" key="7">
    <source>
        <dbReference type="EMBL" id="AIE93884.1"/>
    </source>
</evidence>
<dbReference type="InterPro" id="IPR036849">
    <property type="entry name" value="Enolase-like_C_sf"/>
</dbReference>
<evidence type="ECO:0000256" key="4">
    <source>
        <dbReference type="ARBA" id="ARBA00023152"/>
    </source>
</evidence>
<reference evidence="7" key="1">
    <citation type="journal article" date="2014" name="Genome Biol. Evol.">
        <title>Pangenome evidence for extensive interdomain horizontal transfer affecting lineage core and shell genes in uncultured planktonic thaumarchaeota and euryarchaeota.</title>
        <authorList>
            <person name="Deschamps P."/>
            <person name="Zivanovic Y."/>
            <person name="Moreira D."/>
            <person name="Rodriguez-Valera F."/>
            <person name="Lopez-Garcia P."/>
        </authorList>
    </citation>
    <scope>NUCLEOTIDE SEQUENCE</scope>
</reference>
<sequence>MAYAVTIAAMESASKAIGKPLFRLISEQDEYRFPIPLGNILGGGAHAGPGTPDIQEILISAIGAKQLEKLLKLIFLYIKNLGKL</sequence>
<keyword evidence="5 7" id="KW-0456">Lyase</keyword>
<proteinExistence type="inferred from homology"/>
<name>A0A075FRH3_9ARCH</name>
<dbReference type="Pfam" id="PF00113">
    <property type="entry name" value="Enolase_C"/>
    <property type="match status" value="1"/>
</dbReference>
<comment type="pathway">
    <text evidence="1">Carbohydrate degradation; glycolysis; pyruvate from D-glyceraldehyde 3-phosphate: step 4/5.</text>
</comment>
<evidence type="ECO:0000256" key="2">
    <source>
        <dbReference type="ARBA" id="ARBA00009604"/>
    </source>
</evidence>
<feature type="domain" description="Enolase C-terminal TIM barrel" evidence="6">
    <location>
        <begin position="31"/>
        <end position="73"/>
    </location>
</feature>
<keyword evidence="4" id="KW-0324">Glycolysis</keyword>
<dbReference type="SUPFAM" id="SSF51604">
    <property type="entry name" value="Enolase C-terminal domain-like"/>
    <property type="match status" value="1"/>
</dbReference>
<dbReference type="AlphaFoldDB" id="A0A075FRH3"/>
<evidence type="ECO:0000256" key="5">
    <source>
        <dbReference type="ARBA" id="ARBA00023239"/>
    </source>
</evidence>
<evidence type="ECO:0000259" key="6">
    <source>
        <dbReference type="Pfam" id="PF00113"/>
    </source>
</evidence>
<protein>
    <recommendedName>
        <fullName evidence="3">phosphopyruvate hydratase</fullName>
        <ecNumber evidence="3">4.2.1.11</ecNumber>
    </recommendedName>
</protein>
<keyword evidence="7" id="KW-0670">Pyruvate</keyword>
<dbReference type="EC" id="4.2.1.11" evidence="3"/>
<evidence type="ECO:0000256" key="3">
    <source>
        <dbReference type="ARBA" id="ARBA00012058"/>
    </source>
</evidence>
<dbReference type="GO" id="GO:0006096">
    <property type="term" value="P:glycolytic process"/>
    <property type="evidence" value="ECO:0007669"/>
    <property type="project" value="UniProtKB-UniPathway"/>
</dbReference>
<organism evidence="7">
    <name type="scientific">uncultured marine thaumarchaeote AD1000_41_B03</name>
    <dbReference type="NCBI Taxonomy" id="1455915"/>
    <lineage>
        <taxon>Archaea</taxon>
        <taxon>Nitrososphaerota</taxon>
        <taxon>environmental samples</taxon>
    </lineage>
</organism>
<gene>
    <name evidence="7" type="primary">eno</name>
</gene>
<dbReference type="Gene3D" id="3.20.20.120">
    <property type="entry name" value="Enolase-like C-terminal domain"/>
    <property type="match status" value="1"/>
</dbReference>
<evidence type="ECO:0000256" key="1">
    <source>
        <dbReference type="ARBA" id="ARBA00005031"/>
    </source>
</evidence>
<dbReference type="GO" id="GO:0004634">
    <property type="term" value="F:phosphopyruvate hydratase activity"/>
    <property type="evidence" value="ECO:0007669"/>
    <property type="project" value="UniProtKB-EC"/>
</dbReference>
<comment type="similarity">
    <text evidence="2">Belongs to the enolase family.</text>
</comment>
<dbReference type="UniPathway" id="UPA00109">
    <property type="reaction ID" value="UER00187"/>
</dbReference>
<dbReference type="InterPro" id="IPR020810">
    <property type="entry name" value="Enolase_C"/>
</dbReference>
<dbReference type="EMBL" id="KF900406">
    <property type="protein sequence ID" value="AIE93884.1"/>
    <property type="molecule type" value="Genomic_DNA"/>
</dbReference>